<dbReference type="EMBL" id="JAQMWT010000355">
    <property type="protein sequence ID" value="KAJ8603390.1"/>
    <property type="molecule type" value="Genomic_DNA"/>
</dbReference>
<proteinExistence type="predicted"/>
<feature type="compositionally biased region" description="Basic and acidic residues" evidence="1">
    <location>
        <begin position="11"/>
        <end position="20"/>
    </location>
</feature>
<sequence length="219" mass="24704">MANEANATQLKKNERGRGDLSQRYAGPPPRRRDQLQGSQVVKGDRLPSKDVAVLRVLDENEAARRFVKTSGPWLGPTEEGQNGNFLRNLASKATLRCKCQGRPYWVCMRGTKDGEWYVEEVLEHTCKRGSYKPAKGESRSNYARKHLMILAKDLIMHQLMSGNGNNTRKRVFVDLPRSVLSGVMKQILQLEVHGNTLQQLKQVAIVEYLGSPEDDAARM</sequence>
<gene>
    <name evidence="2" type="ORF">CTAYLR_010113</name>
</gene>
<reference evidence="2" key="1">
    <citation type="submission" date="2023-01" db="EMBL/GenBank/DDBJ databases">
        <title>Metagenome sequencing of chrysophaentin producing Chrysophaeum taylorii.</title>
        <authorList>
            <person name="Davison J."/>
            <person name="Bewley C."/>
        </authorList>
    </citation>
    <scope>NUCLEOTIDE SEQUENCE</scope>
    <source>
        <strain evidence="2">NIES-1699</strain>
    </source>
</reference>
<comment type="caution">
    <text evidence="2">The sequence shown here is derived from an EMBL/GenBank/DDBJ whole genome shotgun (WGS) entry which is preliminary data.</text>
</comment>
<evidence type="ECO:0000256" key="1">
    <source>
        <dbReference type="SAM" id="MobiDB-lite"/>
    </source>
</evidence>
<dbReference type="AlphaFoldDB" id="A0AAD7UG34"/>
<evidence type="ECO:0000313" key="2">
    <source>
        <dbReference type="EMBL" id="KAJ8603390.1"/>
    </source>
</evidence>
<protein>
    <submittedName>
        <fullName evidence="2">Uncharacterized protein</fullName>
    </submittedName>
</protein>
<keyword evidence="3" id="KW-1185">Reference proteome</keyword>
<feature type="compositionally biased region" description="Polar residues" evidence="1">
    <location>
        <begin position="1"/>
        <end position="10"/>
    </location>
</feature>
<accession>A0AAD7UG34</accession>
<name>A0AAD7UG34_9STRA</name>
<evidence type="ECO:0000313" key="3">
    <source>
        <dbReference type="Proteomes" id="UP001230188"/>
    </source>
</evidence>
<dbReference type="Proteomes" id="UP001230188">
    <property type="component" value="Unassembled WGS sequence"/>
</dbReference>
<organism evidence="2 3">
    <name type="scientific">Chrysophaeum taylorii</name>
    <dbReference type="NCBI Taxonomy" id="2483200"/>
    <lineage>
        <taxon>Eukaryota</taxon>
        <taxon>Sar</taxon>
        <taxon>Stramenopiles</taxon>
        <taxon>Ochrophyta</taxon>
        <taxon>Pelagophyceae</taxon>
        <taxon>Pelagomonadales</taxon>
        <taxon>Pelagomonadaceae</taxon>
        <taxon>Chrysophaeum</taxon>
    </lineage>
</organism>
<feature type="region of interest" description="Disordered" evidence="1">
    <location>
        <begin position="1"/>
        <end position="44"/>
    </location>
</feature>